<dbReference type="InterPro" id="IPR032675">
    <property type="entry name" value="LRR_dom_sf"/>
</dbReference>
<keyword evidence="2" id="KW-1185">Reference proteome</keyword>
<organism evidence="1 2">
    <name type="scientific">Euplotes crassus</name>
    <dbReference type="NCBI Taxonomy" id="5936"/>
    <lineage>
        <taxon>Eukaryota</taxon>
        <taxon>Sar</taxon>
        <taxon>Alveolata</taxon>
        <taxon>Ciliophora</taxon>
        <taxon>Intramacronucleata</taxon>
        <taxon>Spirotrichea</taxon>
        <taxon>Hypotrichia</taxon>
        <taxon>Euplotida</taxon>
        <taxon>Euplotidae</taxon>
        <taxon>Moneuplotes</taxon>
    </lineage>
</organism>
<comment type="caution">
    <text evidence="1">The sequence shown here is derived from an EMBL/GenBank/DDBJ whole genome shotgun (WGS) entry which is preliminary data.</text>
</comment>
<dbReference type="EMBL" id="CAMPGE010010405">
    <property type="protein sequence ID" value="CAI2369254.1"/>
    <property type="molecule type" value="Genomic_DNA"/>
</dbReference>
<reference evidence="1" key="1">
    <citation type="submission" date="2023-07" db="EMBL/GenBank/DDBJ databases">
        <authorList>
            <consortium name="AG Swart"/>
            <person name="Singh M."/>
            <person name="Singh A."/>
            <person name="Seah K."/>
            <person name="Emmerich C."/>
        </authorList>
    </citation>
    <scope>NUCLEOTIDE SEQUENCE</scope>
    <source>
        <strain evidence="1">DP1</strain>
    </source>
</reference>
<dbReference type="SUPFAM" id="SSF52047">
    <property type="entry name" value="RNI-like"/>
    <property type="match status" value="1"/>
</dbReference>
<accession>A0AAD1UI87</accession>
<dbReference type="AlphaFoldDB" id="A0AAD1UI87"/>
<sequence length="429" mass="50060">MASVPNCQAHKCAMQATYFHKIMMVHVCEEHCQPEQVKVCFKLKNVDAIDKTLEVVKACTKNFEVDSKLQINRQAKEDSKNFSEKIMKTVIEYSEEISKAKQQKEWKIYESFDEKVRSLVFKLKHNELFMHFCSRNYLTSMGNHLKMETDQISQFIQNENYPDLFQKRYDQLRQDFEDLRAEYQDFKKRAIDKLNPSTNLGLTKFYSLITNRNVKFSKYQGLRLDCGNEKDATFMKELGAHILPNLPSLKIFNIQDKIGLVRDFVISSIPEGIRFFSLNCKGKLTKWNEIEAIIEHISPKIYNTIELENIDISEPEFVNLIKIVSKNQTKIVLIDCKIGLDSVPHFQDSLKGSVLSHLDFGFCRTPDKSDWKNHPERFSNLIEGLSQSEDMKKKLKFIDLFNCGISSEHAERVLHKFGFGHVEVWNLEI</sequence>
<dbReference type="Gene3D" id="3.80.10.10">
    <property type="entry name" value="Ribonuclease Inhibitor"/>
    <property type="match status" value="1"/>
</dbReference>
<protein>
    <submittedName>
        <fullName evidence="1">Uncharacterized protein</fullName>
    </submittedName>
</protein>
<dbReference type="Proteomes" id="UP001295684">
    <property type="component" value="Unassembled WGS sequence"/>
</dbReference>
<evidence type="ECO:0000313" key="2">
    <source>
        <dbReference type="Proteomes" id="UP001295684"/>
    </source>
</evidence>
<name>A0AAD1UI87_EUPCR</name>
<gene>
    <name evidence="1" type="ORF">ECRASSUSDP1_LOCUS10552</name>
</gene>
<evidence type="ECO:0000313" key="1">
    <source>
        <dbReference type="EMBL" id="CAI2369254.1"/>
    </source>
</evidence>
<proteinExistence type="predicted"/>